<dbReference type="AlphaFoldDB" id="A0A1T4YXR2"/>
<keyword evidence="1" id="KW-1133">Transmembrane helix</keyword>
<evidence type="ECO:0000313" key="2">
    <source>
        <dbReference type="EMBL" id="SKB06564.1"/>
    </source>
</evidence>
<reference evidence="3" key="1">
    <citation type="submission" date="2017-02" db="EMBL/GenBank/DDBJ databases">
        <authorList>
            <person name="Varghese N."/>
            <person name="Submissions S."/>
        </authorList>
    </citation>
    <scope>NUCLEOTIDE SEQUENCE [LARGE SCALE GENOMIC DNA]</scope>
    <source>
        <strain evidence="3">9H-4</strain>
    </source>
</reference>
<feature type="transmembrane region" description="Helical" evidence="1">
    <location>
        <begin position="191"/>
        <end position="211"/>
    </location>
</feature>
<gene>
    <name evidence="2" type="ORF">SAMN06295964_1369</name>
</gene>
<feature type="transmembrane region" description="Helical" evidence="1">
    <location>
        <begin position="61"/>
        <end position="78"/>
    </location>
</feature>
<organism evidence="2 3">
    <name type="scientific">Aeromicrobium choanae</name>
    <dbReference type="NCBI Taxonomy" id="1736691"/>
    <lineage>
        <taxon>Bacteria</taxon>
        <taxon>Bacillati</taxon>
        <taxon>Actinomycetota</taxon>
        <taxon>Actinomycetes</taxon>
        <taxon>Propionibacteriales</taxon>
        <taxon>Nocardioidaceae</taxon>
        <taxon>Aeromicrobium</taxon>
    </lineage>
</organism>
<dbReference type="PANTHER" id="PTHR35007:SF4">
    <property type="entry name" value="CONSERVED TRANSMEMBRANE PROTEIN-RELATED"/>
    <property type="match status" value="1"/>
</dbReference>
<evidence type="ECO:0000256" key="1">
    <source>
        <dbReference type="SAM" id="Phobius"/>
    </source>
</evidence>
<dbReference type="RefSeq" id="WP_078699467.1">
    <property type="nucleotide sequence ID" value="NZ_LT796768.1"/>
</dbReference>
<feature type="transmembrane region" description="Helical" evidence="1">
    <location>
        <begin position="37"/>
        <end position="55"/>
    </location>
</feature>
<dbReference type="PANTHER" id="PTHR35007">
    <property type="entry name" value="INTEGRAL MEMBRANE PROTEIN-RELATED"/>
    <property type="match status" value="1"/>
</dbReference>
<protein>
    <submittedName>
        <fullName evidence="2">Tight adherence protein B</fullName>
    </submittedName>
</protein>
<dbReference type="OrthoDB" id="3830559at2"/>
<feature type="transmembrane region" description="Helical" evidence="1">
    <location>
        <begin position="231"/>
        <end position="251"/>
    </location>
</feature>
<accession>A0A1T4YXR2</accession>
<dbReference type="EMBL" id="LT796768">
    <property type="protein sequence ID" value="SKB06564.1"/>
    <property type="molecule type" value="Genomic_DNA"/>
</dbReference>
<dbReference type="STRING" id="1736691.SAMN06295964_1369"/>
<keyword evidence="1" id="KW-0472">Membrane</keyword>
<name>A0A1T4YXR2_9ACTN</name>
<proteinExistence type="predicted"/>
<dbReference type="Proteomes" id="UP000191040">
    <property type="component" value="Chromosome I"/>
</dbReference>
<keyword evidence="3" id="KW-1185">Reference proteome</keyword>
<evidence type="ECO:0000313" key="3">
    <source>
        <dbReference type="Proteomes" id="UP000191040"/>
    </source>
</evidence>
<keyword evidence="1" id="KW-0812">Transmembrane</keyword>
<sequence>MRELGALLAVAAALVWRPPWSWVRLRTERSARRRPGPRTFVALAGLGSALSLAMLPPAPTILAWTGTAVAVAAGVRFARSRARLARLAVRDECQVVIDGLVGELRSGIPPALAVQRLESEAPILRPAAMAATTGGDVAAALLEVGRRPGAGSIGSLGRAWAVSQTCGVPLADTLERVREAAREERELDRELAAGVAPARATALLVVAMPPLGLGLGTGLGVDPLRVVTTTAAGALCVALGVAFAVAGVLWIERIADLLEAGG</sequence>